<evidence type="ECO:0000313" key="4">
    <source>
        <dbReference type="Proteomes" id="UP001221413"/>
    </source>
</evidence>
<dbReference type="PANTHER" id="PTHR33840:SF1">
    <property type="entry name" value="TLE1 PHOSPHOLIPASE DOMAIN-CONTAINING PROTEIN"/>
    <property type="match status" value="1"/>
</dbReference>
<evidence type="ECO:0000259" key="2">
    <source>
        <dbReference type="Pfam" id="PF09994"/>
    </source>
</evidence>
<feature type="region of interest" description="Disordered" evidence="1">
    <location>
        <begin position="290"/>
        <end position="340"/>
    </location>
</feature>
<keyword evidence="4" id="KW-1185">Reference proteome</keyword>
<feature type="domain" description="T6SS Phospholipase effector Tle1-like catalytic" evidence="2">
    <location>
        <begin position="345"/>
        <end position="644"/>
    </location>
</feature>
<reference evidence="3" key="1">
    <citation type="submission" date="2023-01" db="EMBL/GenBank/DDBJ databases">
        <title>The chitinases involved in constricting ring structure development in the nematode-trapping fungus Drechslerella dactyloides.</title>
        <authorList>
            <person name="Wang R."/>
            <person name="Zhang L."/>
            <person name="Tang P."/>
            <person name="Li S."/>
            <person name="Liang L."/>
        </authorList>
    </citation>
    <scope>NUCLEOTIDE SEQUENCE</scope>
    <source>
        <strain evidence="3">YMF1.00031</strain>
    </source>
</reference>
<accession>A0AAD6IWK6</accession>
<dbReference type="CDD" id="cd14688">
    <property type="entry name" value="bZIP_YAP"/>
    <property type="match status" value="1"/>
</dbReference>
<dbReference type="InterPro" id="IPR018712">
    <property type="entry name" value="Tle1-like_cat"/>
</dbReference>
<feature type="compositionally biased region" description="Basic and acidic residues" evidence="1">
    <location>
        <begin position="298"/>
        <end position="307"/>
    </location>
</feature>
<feature type="region of interest" description="Disordered" evidence="1">
    <location>
        <begin position="234"/>
        <end position="253"/>
    </location>
</feature>
<name>A0AAD6IWK6_DREDA</name>
<sequence>MSADKSATALRIRNNQRRSRANRKEYIASLEHRLAEYAAQGIQATVEMQAAARAVATENQRLRLLLDSVGVSQQKVEEYLQSFHNRPPSADAHVEGNKIKNPSTQRCEINDKVDVAPGKENDPITSDSEATSVPEAPDQSFSEDMNTDTSIQTQIDIQPRKSGGTTRLCSSGSSSSPTLETPCEMAASIILRMRGQDDESAVYSRFGCENGIPQGCKIRNTILFQLMDEITARPTSTQHNPPAPRAAPQTNTNRHYSYLPSIAPVMKPIRRQQVATEVSPLLARPNPGVTWPNVRTVHGKDPEDSPIPHRPSHPQTWPPIGHYPLAQDPRTPNPRSVPTPDKTIKRLICCCDGTWKSSDQGPPSIPSNITRFARSLDCVDRHTTPGIEIQQVVFYQSGLGSGELTKLQWLAAGSVGFGLDDAVREAYAFLAANYQDAYEDQPADEIYLFGFSRGAYTVRALAAFVSEIGLLTKRGMDDFAIIYQEYKKGPESFNAFMERRIAVNVDGIPWETQRNITIKAIGVFDTVGSVGFPDSWLTRWLGLNKSFGFYDTKLSPAIENAFQVLALDECRSNFQPTLWFHDAPPPGQSGCKLKLPRSNTLPDKKSPAVNINLQQVWMPGVHSSVGGGYSDHELADVSLAWMIDRCSSHLRFDWSYLEPICANTEVPSALYDAYGNVIDNGDSHSLTRQSYKGSTGWAMGTIYDSRAGWWQVLPAKDRTPGRYHLPGVTRETMHPSVRERYMNDPDFRERCGALKGMQLKKKEDGGWHWITRGSDGELIILEESELGVVPPGKRKSPSAARLEFDRYCIPQGRTANGHPTKAVVVDGVRLSENDAPYFTKSHVFTTTRYEDSLGGVSSTAGIAGDAGREGVVIYRTTGGDLAFQHLSDASKSAVLLLAESLEFTTQSLAAYNRGGGKAAIGSGNDVKEKGKGKAIAGRALRRLSLGGAKAKVAGMRMQRFDINVHDDFGGEVALVELSWGYAEANEGFEESSNHQFSTPWHDVINRKVNLGVVISVAPDTLGQPVAAFTTPKNFWPWSEYVLNKHYIAGINTSKQEFIFLRYAREDMGTVCALHGTPTEAGLRKTWSLPEYLPPVISMRLDSLGLVDFQCNGRGHNSNNAYNLDIHIQPDRAGELVFIITGAGVTAYNIDNVSRFSGPTVARSYWWRQRQMDIFLPNCAREHDWPWEDTSSPPVKHQEEFNRSDNSPKRTGERKIIGPSIPRIWKSYLPGKSFGGGADDYEMFTVVRAFNHVVERRVAGPMFHYTKEVPPWQQPQFLVAWEIPVTRNGVEFYTPDKLNERLSISTANFAESSSRNKIRRFTALMENAQGIFPSRIMELPSDSMDSGWDGLTPELSEGHMIFSLDMPKMCFAKRDTHMMKPGWLAITKEAAVAQRDEYFALAWPATKNGFSVRMTNDGVVAVQRTDGKRDVVRVDWNKEVRCDRPYPRPAEKRSSGILGLFSVGSSKTPELSELSSNGTEALPTGDIHHVKVGENGRFFAYVVNTSLIPGQDGGHLYGGRRGGTLVIMRYD</sequence>
<protein>
    <recommendedName>
        <fullName evidence="2">T6SS Phospholipase effector Tle1-like catalytic domain-containing protein</fullName>
    </recommendedName>
</protein>
<dbReference type="PANTHER" id="PTHR33840">
    <property type="match status" value="1"/>
</dbReference>
<dbReference type="Pfam" id="PF09994">
    <property type="entry name" value="T6SS_Tle1-like_cat"/>
    <property type="match status" value="1"/>
</dbReference>
<proteinExistence type="predicted"/>
<feature type="compositionally biased region" description="Polar residues" evidence="1">
    <location>
        <begin position="139"/>
        <end position="156"/>
    </location>
</feature>
<comment type="caution">
    <text evidence="3">The sequence shown here is derived from an EMBL/GenBank/DDBJ whole genome shotgun (WGS) entry which is preliminary data.</text>
</comment>
<feature type="region of interest" description="Disordered" evidence="1">
    <location>
        <begin position="1186"/>
        <end position="1212"/>
    </location>
</feature>
<evidence type="ECO:0000313" key="3">
    <source>
        <dbReference type="EMBL" id="KAJ6260060.1"/>
    </source>
</evidence>
<evidence type="ECO:0000256" key="1">
    <source>
        <dbReference type="SAM" id="MobiDB-lite"/>
    </source>
</evidence>
<organism evidence="3 4">
    <name type="scientific">Drechslerella dactyloides</name>
    <name type="common">Nematode-trapping fungus</name>
    <name type="synonym">Arthrobotrys dactyloides</name>
    <dbReference type="NCBI Taxonomy" id="74499"/>
    <lineage>
        <taxon>Eukaryota</taxon>
        <taxon>Fungi</taxon>
        <taxon>Dikarya</taxon>
        <taxon>Ascomycota</taxon>
        <taxon>Pezizomycotina</taxon>
        <taxon>Orbiliomycetes</taxon>
        <taxon>Orbiliales</taxon>
        <taxon>Orbiliaceae</taxon>
        <taxon>Drechslerella</taxon>
    </lineage>
</organism>
<gene>
    <name evidence="3" type="ORF">Dda_5706</name>
</gene>
<dbReference type="Proteomes" id="UP001221413">
    <property type="component" value="Unassembled WGS sequence"/>
</dbReference>
<dbReference type="EMBL" id="JAQGDS010000006">
    <property type="protein sequence ID" value="KAJ6260060.1"/>
    <property type="molecule type" value="Genomic_DNA"/>
</dbReference>
<feature type="compositionally biased region" description="Low complexity" evidence="1">
    <location>
        <begin position="162"/>
        <end position="178"/>
    </location>
</feature>
<feature type="compositionally biased region" description="Basic and acidic residues" evidence="1">
    <location>
        <begin position="1195"/>
        <end position="1212"/>
    </location>
</feature>
<feature type="region of interest" description="Disordered" evidence="1">
    <location>
        <begin position="114"/>
        <end position="180"/>
    </location>
</feature>